<dbReference type="Ensembl" id="ENSOCUT00000037068.1">
    <property type="protein sequence ID" value="ENSOCUP00000029611.1"/>
    <property type="gene ID" value="ENSOCUG00000035744.1"/>
</dbReference>
<proteinExistence type="predicted"/>
<reference evidence="2 3" key="1">
    <citation type="journal article" date="2011" name="Nature">
        <title>A high-resolution map of human evolutionary constraint using 29 mammals.</title>
        <authorList>
            <person name="Lindblad-Toh K."/>
            <person name="Garber M."/>
            <person name="Zuk O."/>
            <person name="Lin M.F."/>
            <person name="Parker B.J."/>
            <person name="Washietl S."/>
            <person name="Kheradpour P."/>
            <person name="Ernst J."/>
            <person name="Jordan G."/>
            <person name="Mauceli E."/>
            <person name="Ward L.D."/>
            <person name="Lowe C.B."/>
            <person name="Holloway A.K."/>
            <person name="Clamp M."/>
            <person name="Gnerre S."/>
            <person name="Alfoldi J."/>
            <person name="Beal K."/>
            <person name="Chang J."/>
            <person name="Clawson H."/>
            <person name="Cuff J."/>
            <person name="Di Palma F."/>
            <person name="Fitzgerald S."/>
            <person name="Flicek P."/>
            <person name="Guttman M."/>
            <person name="Hubisz M.J."/>
            <person name="Jaffe D.B."/>
            <person name="Jungreis I."/>
            <person name="Kent W.J."/>
            <person name="Kostka D."/>
            <person name="Lara M."/>
            <person name="Martins A.L."/>
            <person name="Massingham T."/>
            <person name="Moltke I."/>
            <person name="Raney B.J."/>
            <person name="Rasmussen M.D."/>
            <person name="Robinson J."/>
            <person name="Stark A."/>
            <person name="Vilella A.J."/>
            <person name="Wen J."/>
            <person name="Xie X."/>
            <person name="Zody M.C."/>
            <person name="Baldwin J."/>
            <person name="Bloom T."/>
            <person name="Chin C.W."/>
            <person name="Heiman D."/>
            <person name="Nicol R."/>
            <person name="Nusbaum C."/>
            <person name="Young S."/>
            <person name="Wilkinson J."/>
            <person name="Worley K.C."/>
            <person name="Kovar C.L."/>
            <person name="Muzny D.M."/>
            <person name="Gibbs R.A."/>
            <person name="Cree A."/>
            <person name="Dihn H.H."/>
            <person name="Fowler G."/>
            <person name="Jhangiani S."/>
            <person name="Joshi V."/>
            <person name="Lee S."/>
            <person name="Lewis L.R."/>
            <person name="Nazareth L.V."/>
            <person name="Okwuonu G."/>
            <person name="Santibanez J."/>
            <person name="Warren W.C."/>
            <person name="Mardis E.R."/>
            <person name="Weinstock G.M."/>
            <person name="Wilson R.K."/>
            <person name="Delehaunty K."/>
            <person name="Dooling D."/>
            <person name="Fronik C."/>
            <person name="Fulton L."/>
            <person name="Fulton B."/>
            <person name="Graves T."/>
            <person name="Minx P."/>
            <person name="Sodergren E."/>
            <person name="Birney E."/>
            <person name="Margulies E.H."/>
            <person name="Herrero J."/>
            <person name="Green E.D."/>
            <person name="Haussler D."/>
            <person name="Siepel A."/>
            <person name="Goldman N."/>
            <person name="Pollard K.S."/>
            <person name="Pedersen J.S."/>
            <person name="Lander E.S."/>
            <person name="Kellis M."/>
        </authorList>
    </citation>
    <scope>NUCLEOTIDE SEQUENCE [LARGE SCALE GENOMIC DNA]</scope>
    <source>
        <strain evidence="2 3">Thorbecke inbred</strain>
    </source>
</reference>
<dbReference type="Bgee" id="ENSOCUG00000035744">
    <property type="expression patterns" value="Expressed in frontal cortex and 1 other cell type or tissue"/>
</dbReference>
<accession>A0A5F9C756</accession>
<evidence type="ECO:0000313" key="2">
    <source>
        <dbReference type="Ensembl" id="ENSOCUP00000029611.1"/>
    </source>
</evidence>
<feature type="compositionally biased region" description="Basic residues" evidence="1">
    <location>
        <begin position="96"/>
        <end position="105"/>
    </location>
</feature>
<keyword evidence="3" id="KW-1185">Reference proteome</keyword>
<dbReference type="InParanoid" id="A0A5F9C756"/>
<sequence>REFCWACLSVCEGGKVSVHWGGGLSSSLLPAPTSALSVCLAACLHVHTHMRTHTRTHTHCLASAVVSRERERGHQGYLLGSRPPPPPISQGICGQKVRKRHRWSS</sequence>
<dbReference type="AlphaFoldDB" id="A0A5F9C756"/>
<dbReference type="EMBL" id="AAGW02032110">
    <property type="status" value="NOT_ANNOTATED_CDS"/>
    <property type="molecule type" value="Genomic_DNA"/>
</dbReference>
<dbReference type="Proteomes" id="UP000001811">
    <property type="component" value="Chromosome 9"/>
</dbReference>
<protein>
    <submittedName>
        <fullName evidence="2">Uncharacterized protein</fullName>
    </submittedName>
</protein>
<reference evidence="2" key="3">
    <citation type="submission" date="2025-09" db="UniProtKB">
        <authorList>
            <consortium name="Ensembl"/>
        </authorList>
    </citation>
    <scope>IDENTIFICATION</scope>
    <source>
        <strain evidence="2">Thorbecke</strain>
    </source>
</reference>
<reference evidence="2" key="2">
    <citation type="submission" date="2025-08" db="UniProtKB">
        <authorList>
            <consortium name="Ensembl"/>
        </authorList>
    </citation>
    <scope>IDENTIFICATION</scope>
    <source>
        <strain evidence="2">Thorbecke</strain>
    </source>
</reference>
<feature type="region of interest" description="Disordered" evidence="1">
    <location>
        <begin position="73"/>
        <end position="105"/>
    </location>
</feature>
<organism evidence="2 3">
    <name type="scientific">Oryctolagus cuniculus</name>
    <name type="common">Rabbit</name>
    <dbReference type="NCBI Taxonomy" id="9986"/>
    <lineage>
        <taxon>Eukaryota</taxon>
        <taxon>Metazoa</taxon>
        <taxon>Chordata</taxon>
        <taxon>Craniata</taxon>
        <taxon>Vertebrata</taxon>
        <taxon>Euteleostomi</taxon>
        <taxon>Mammalia</taxon>
        <taxon>Eutheria</taxon>
        <taxon>Euarchontoglires</taxon>
        <taxon>Glires</taxon>
        <taxon>Lagomorpha</taxon>
        <taxon>Leporidae</taxon>
        <taxon>Oryctolagus</taxon>
    </lineage>
</organism>
<name>A0A5F9C756_RABIT</name>
<evidence type="ECO:0000313" key="3">
    <source>
        <dbReference type="Proteomes" id="UP000001811"/>
    </source>
</evidence>
<evidence type="ECO:0000256" key="1">
    <source>
        <dbReference type="SAM" id="MobiDB-lite"/>
    </source>
</evidence>